<sequence>MSPSRATRTHLAQLLAVAFHQDALTRWMIPDDRRRAELLPGFFRVFVDLSASYDAVLAGPDGDAVLLYLPPQARPDEAALDAAFAEALGPYAPALRTIGALQAERHPAGPPHYTVSFGGVRAGRRQGGLMTGLLGEVLAVADRDGVGTYAEASSPGGEATTRRAGFTRLGADIVLPGGGPTLRPMWRDPR</sequence>
<evidence type="ECO:0008006" key="3">
    <source>
        <dbReference type="Google" id="ProtNLM"/>
    </source>
</evidence>
<evidence type="ECO:0000313" key="2">
    <source>
        <dbReference type="Proteomes" id="UP001199054"/>
    </source>
</evidence>
<keyword evidence="2" id="KW-1185">Reference proteome</keyword>
<dbReference type="Gene3D" id="3.40.630.30">
    <property type="match status" value="1"/>
</dbReference>
<dbReference type="Proteomes" id="UP001199054">
    <property type="component" value="Unassembled WGS sequence"/>
</dbReference>
<protein>
    <recommendedName>
        <fullName evidence="3">N-acetyltransferase</fullName>
    </recommendedName>
</protein>
<organism evidence="1 2">
    <name type="scientific">Streptomyces antimicrobicus</name>
    <dbReference type="NCBI Taxonomy" id="2883108"/>
    <lineage>
        <taxon>Bacteria</taxon>
        <taxon>Bacillati</taxon>
        <taxon>Actinomycetota</taxon>
        <taxon>Actinomycetes</taxon>
        <taxon>Kitasatosporales</taxon>
        <taxon>Streptomycetaceae</taxon>
        <taxon>Streptomyces</taxon>
    </lineage>
</organism>
<evidence type="ECO:0000313" key="1">
    <source>
        <dbReference type="EMBL" id="MCB5178531.1"/>
    </source>
</evidence>
<accession>A0ABS8B1P9</accession>
<proteinExistence type="predicted"/>
<reference evidence="1 2" key="1">
    <citation type="submission" date="2021-10" db="EMBL/GenBank/DDBJ databases">
        <title>Streptomyces sp. strain SMC 277, a novel streptomycete isolated from soil.</title>
        <authorList>
            <person name="Chanama M."/>
        </authorList>
    </citation>
    <scope>NUCLEOTIDE SEQUENCE [LARGE SCALE GENOMIC DNA]</scope>
    <source>
        <strain evidence="1 2">SMC 277</strain>
    </source>
</reference>
<gene>
    <name evidence="1" type="ORF">LG632_03885</name>
</gene>
<dbReference type="EMBL" id="JAJAUY010000009">
    <property type="protein sequence ID" value="MCB5178531.1"/>
    <property type="molecule type" value="Genomic_DNA"/>
</dbReference>
<dbReference type="RefSeq" id="WP_226725188.1">
    <property type="nucleotide sequence ID" value="NZ_JAJAUY010000009.1"/>
</dbReference>
<comment type="caution">
    <text evidence="1">The sequence shown here is derived from an EMBL/GenBank/DDBJ whole genome shotgun (WGS) entry which is preliminary data.</text>
</comment>
<name>A0ABS8B1P9_9ACTN</name>